<gene>
    <name evidence="6" type="ORF">H9737_01510</name>
</gene>
<keyword evidence="2" id="KW-0472">Membrane</keyword>
<feature type="region of interest" description="Disordered" evidence="1">
    <location>
        <begin position="725"/>
        <end position="750"/>
    </location>
</feature>
<dbReference type="Proteomes" id="UP000824249">
    <property type="component" value="Unassembled WGS sequence"/>
</dbReference>
<dbReference type="InterPro" id="IPR022038">
    <property type="entry name" value="Ig-like_bact"/>
</dbReference>
<proteinExistence type="predicted"/>
<evidence type="ECO:0000256" key="2">
    <source>
        <dbReference type="SAM" id="Phobius"/>
    </source>
</evidence>
<dbReference type="InterPro" id="IPR013320">
    <property type="entry name" value="ConA-like_dom_sf"/>
</dbReference>
<dbReference type="InterPro" id="IPR051918">
    <property type="entry name" value="STPP_CPPED1"/>
</dbReference>
<feature type="signal peptide" evidence="3">
    <location>
        <begin position="1"/>
        <end position="27"/>
    </location>
</feature>
<keyword evidence="2" id="KW-1133">Transmembrane helix</keyword>
<evidence type="ECO:0000313" key="7">
    <source>
        <dbReference type="Proteomes" id="UP000824249"/>
    </source>
</evidence>
<protein>
    <submittedName>
        <fullName evidence="6">Bacterial Ig-like domain-containing protein</fullName>
    </submittedName>
</protein>
<dbReference type="Gene3D" id="2.60.120.200">
    <property type="match status" value="1"/>
</dbReference>
<dbReference type="EMBL" id="DXFD01000022">
    <property type="protein sequence ID" value="HIX46353.1"/>
    <property type="molecule type" value="Genomic_DNA"/>
</dbReference>
<feature type="transmembrane region" description="Helical" evidence="2">
    <location>
        <begin position="752"/>
        <end position="775"/>
    </location>
</feature>
<keyword evidence="2" id="KW-0812">Transmembrane</keyword>
<reference evidence="6" key="1">
    <citation type="journal article" date="2021" name="PeerJ">
        <title>Extensive microbial diversity within the chicken gut microbiome revealed by metagenomics and culture.</title>
        <authorList>
            <person name="Gilroy R."/>
            <person name="Ravi A."/>
            <person name="Getino M."/>
            <person name="Pursley I."/>
            <person name="Horton D.L."/>
            <person name="Alikhan N.F."/>
            <person name="Baker D."/>
            <person name="Gharbi K."/>
            <person name="Hall N."/>
            <person name="Watson M."/>
            <person name="Adriaenssens E.M."/>
            <person name="Foster-Nyarko E."/>
            <person name="Jarju S."/>
            <person name="Secka A."/>
            <person name="Antonio M."/>
            <person name="Oren A."/>
            <person name="Chaudhuri R.R."/>
            <person name="La Ragione R."/>
            <person name="Hildebrand F."/>
            <person name="Pallen M.J."/>
        </authorList>
    </citation>
    <scope>NUCLEOTIDE SEQUENCE</scope>
    <source>
        <strain evidence="6">26628</strain>
    </source>
</reference>
<reference evidence="6" key="2">
    <citation type="submission" date="2021-04" db="EMBL/GenBank/DDBJ databases">
        <authorList>
            <person name="Gilroy R."/>
        </authorList>
    </citation>
    <scope>NUCLEOTIDE SEQUENCE</scope>
    <source>
        <strain evidence="6">26628</strain>
    </source>
</reference>
<dbReference type="SUPFAM" id="SSF56300">
    <property type="entry name" value="Metallo-dependent phosphatases"/>
    <property type="match status" value="1"/>
</dbReference>
<dbReference type="GO" id="GO:0016787">
    <property type="term" value="F:hydrolase activity"/>
    <property type="evidence" value="ECO:0007669"/>
    <property type="project" value="InterPro"/>
</dbReference>
<dbReference type="PANTHER" id="PTHR43143">
    <property type="entry name" value="METALLOPHOSPHOESTERASE, CALCINEURIN SUPERFAMILY"/>
    <property type="match status" value="1"/>
</dbReference>
<dbReference type="SUPFAM" id="SSF49899">
    <property type="entry name" value="Concanavalin A-like lectins/glucanases"/>
    <property type="match status" value="1"/>
</dbReference>
<dbReference type="InterPro" id="IPR004843">
    <property type="entry name" value="Calcineurin-like_PHP"/>
</dbReference>
<feature type="domain" description="Calcineurin-like phosphoesterase" evidence="4">
    <location>
        <begin position="352"/>
        <end position="517"/>
    </location>
</feature>
<dbReference type="InterPro" id="IPR029052">
    <property type="entry name" value="Metallo-depent_PP-like"/>
</dbReference>
<sequence length="784" mass="85825">MNTLQKRRVSACVLAAAFMLAAAPAVAGQIPRADAAEEDVRVYADWKFEQSAAEGSLENNDLVLRDESGNGNDLELVVSDNGASAADFLAFEDISMTGDAGSMKFMGLTEEDQQQMNALSGAEREAFILNDMEYAYLRTTEDAPINSETFMNGYTIEIVFMMPEDYDASDAWMNILAREGSGAQLGSGQWDYEGHHGTMQVNISNCKEIQYMTQNGTNTKFNSTLWGLSMDNGGAWYHIAITCDGNGDALKAFTNSGESFRNYTGGGMDGMYAAEDGGNFRIGAVISNHLYQWADSQENDLLTKLLRGNIQEIRISEGALEPAQWLFDPKPYVGSFGNNDPYTLRNEGNYTFAFIPDTQNTIKFTPEVSDAATQWLIDNRGEINLKGLMHVGDLVENWDSAEQWQSAESAFLPLAQAGIPVTFVPGNHDFSGSNLDNYKTYFGKDSAYADAMDAYGNSLYFETSDSEEARGAGSYTFVDAGSYRYLLIQMMYEPNDAELAWLDRVLTAFPECPAIITSHNIFSCSASRPDECDLNEQGERIWGVAKAHDNVFMITAGHNHGSGFIDLTNDYGNPVIGMLVDYQFSYNGGNAWYRFVEMDEGENKIYFSTFSPYEASRTEEEKTGYFDLNFMTGTGNERTVDFDFADRFGFAFNAISVGAPEKTVYRVGEELDLSGMTVTALAPDYTRLLTHYDVSDVDMSTAGAKTVTVSFGGMQASFTIYVEGEDAGSTDTDGDSDKPTDTETDDEGGCGAAVAATSAAGAAVLLTAAAAVLICRNEMRRRTK</sequence>
<feature type="chain" id="PRO_5039391029" evidence="3">
    <location>
        <begin position="28"/>
        <end position="784"/>
    </location>
</feature>
<dbReference type="Gene3D" id="3.60.21.10">
    <property type="match status" value="1"/>
</dbReference>
<dbReference type="Gene3D" id="2.60.40.3630">
    <property type="match status" value="1"/>
</dbReference>
<evidence type="ECO:0000259" key="4">
    <source>
        <dbReference type="Pfam" id="PF00149"/>
    </source>
</evidence>
<evidence type="ECO:0000313" key="6">
    <source>
        <dbReference type="EMBL" id="HIX46353.1"/>
    </source>
</evidence>
<comment type="caution">
    <text evidence="6">The sequence shown here is derived from an EMBL/GenBank/DDBJ whole genome shotgun (WGS) entry which is preliminary data.</text>
</comment>
<dbReference type="Pfam" id="PF07523">
    <property type="entry name" value="Big_3"/>
    <property type="match status" value="1"/>
</dbReference>
<organism evidence="6 7">
    <name type="scientific">Candidatus Borkfalkia faecigallinarum</name>
    <dbReference type="NCBI Taxonomy" id="2838509"/>
    <lineage>
        <taxon>Bacteria</taxon>
        <taxon>Bacillati</taxon>
        <taxon>Bacillota</taxon>
        <taxon>Clostridia</taxon>
        <taxon>Christensenellales</taxon>
        <taxon>Christensenellaceae</taxon>
        <taxon>Candidatus Borkfalkia</taxon>
    </lineage>
</organism>
<evidence type="ECO:0000256" key="3">
    <source>
        <dbReference type="SAM" id="SignalP"/>
    </source>
</evidence>
<evidence type="ECO:0000259" key="5">
    <source>
        <dbReference type="Pfam" id="PF07523"/>
    </source>
</evidence>
<evidence type="ECO:0000256" key="1">
    <source>
        <dbReference type="SAM" id="MobiDB-lite"/>
    </source>
</evidence>
<accession>A0A9D1VT61</accession>
<feature type="compositionally biased region" description="Acidic residues" evidence="1">
    <location>
        <begin position="725"/>
        <end position="734"/>
    </location>
</feature>
<keyword evidence="3" id="KW-0732">Signal</keyword>
<dbReference type="AlphaFoldDB" id="A0A9D1VT61"/>
<dbReference type="Pfam" id="PF00149">
    <property type="entry name" value="Metallophos"/>
    <property type="match status" value="1"/>
</dbReference>
<feature type="domain" description="Ig-like" evidence="5">
    <location>
        <begin position="660"/>
        <end position="722"/>
    </location>
</feature>
<name>A0A9D1VT61_9FIRM</name>
<dbReference type="PANTHER" id="PTHR43143:SF5">
    <property type="entry name" value="SECRETED PROTEIN"/>
    <property type="match status" value="1"/>
</dbReference>